<evidence type="ECO:0000313" key="2">
    <source>
        <dbReference type="EMBL" id="JAH19103.1"/>
    </source>
</evidence>
<sequence>MFLKKGPGMLLHSPQLEPLPSKSSSRITKKELYAPEMHLIWPGTSKNHSVN</sequence>
<reference evidence="2" key="1">
    <citation type="submission" date="2014-11" db="EMBL/GenBank/DDBJ databases">
        <authorList>
            <person name="Amaro Gonzalez C."/>
        </authorList>
    </citation>
    <scope>NUCLEOTIDE SEQUENCE</scope>
</reference>
<name>A0A0E9QSK3_ANGAN</name>
<dbReference type="EMBL" id="GBXM01089474">
    <property type="protein sequence ID" value="JAH19103.1"/>
    <property type="molecule type" value="Transcribed_RNA"/>
</dbReference>
<protein>
    <submittedName>
        <fullName evidence="2">Uncharacterized protein</fullName>
    </submittedName>
</protein>
<proteinExistence type="predicted"/>
<dbReference type="AlphaFoldDB" id="A0A0E9QSK3"/>
<evidence type="ECO:0000256" key="1">
    <source>
        <dbReference type="SAM" id="MobiDB-lite"/>
    </source>
</evidence>
<accession>A0A0E9QSK3</accession>
<organism evidence="2">
    <name type="scientific">Anguilla anguilla</name>
    <name type="common">European freshwater eel</name>
    <name type="synonym">Muraena anguilla</name>
    <dbReference type="NCBI Taxonomy" id="7936"/>
    <lineage>
        <taxon>Eukaryota</taxon>
        <taxon>Metazoa</taxon>
        <taxon>Chordata</taxon>
        <taxon>Craniata</taxon>
        <taxon>Vertebrata</taxon>
        <taxon>Euteleostomi</taxon>
        <taxon>Actinopterygii</taxon>
        <taxon>Neopterygii</taxon>
        <taxon>Teleostei</taxon>
        <taxon>Anguilliformes</taxon>
        <taxon>Anguillidae</taxon>
        <taxon>Anguilla</taxon>
    </lineage>
</organism>
<reference evidence="2" key="2">
    <citation type="journal article" date="2015" name="Fish Shellfish Immunol.">
        <title>Early steps in the European eel (Anguilla anguilla)-Vibrio vulnificus interaction in the gills: Role of the RtxA13 toxin.</title>
        <authorList>
            <person name="Callol A."/>
            <person name="Pajuelo D."/>
            <person name="Ebbesson L."/>
            <person name="Teles M."/>
            <person name="MacKenzie S."/>
            <person name="Amaro C."/>
        </authorList>
    </citation>
    <scope>NUCLEOTIDE SEQUENCE</scope>
</reference>
<feature type="region of interest" description="Disordered" evidence="1">
    <location>
        <begin position="1"/>
        <end position="24"/>
    </location>
</feature>